<keyword evidence="2" id="KW-1185">Reference proteome</keyword>
<accession>A0ABN2HYC5</accession>
<dbReference type="EMBL" id="BAAANY010000020">
    <property type="protein sequence ID" value="GAA1695568.1"/>
    <property type="molecule type" value="Genomic_DNA"/>
</dbReference>
<dbReference type="SUPFAM" id="SSF52540">
    <property type="entry name" value="P-loop containing nucleoside triphosphate hydrolases"/>
    <property type="match status" value="1"/>
</dbReference>
<organism evidence="1 2">
    <name type="scientific">Fodinicola feengrottensis</name>
    <dbReference type="NCBI Taxonomy" id="435914"/>
    <lineage>
        <taxon>Bacteria</taxon>
        <taxon>Bacillati</taxon>
        <taxon>Actinomycetota</taxon>
        <taxon>Actinomycetes</taxon>
        <taxon>Mycobacteriales</taxon>
        <taxon>Fodinicola</taxon>
    </lineage>
</organism>
<protein>
    <recommendedName>
        <fullName evidence="3">Sulfotransferase</fullName>
    </recommendedName>
</protein>
<name>A0ABN2HYC5_9ACTN</name>
<dbReference type="Gene3D" id="3.40.50.300">
    <property type="entry name" value="P-loop containing nucleotide triphosphate hydrolases"/>
    <property type="match status" value="1"/>
</dbReference>
<sequence length="340" mass="37172">MRQVTFVVGTGRAGSTALTSVLQAHPDVLSLSELWFSIGPRGFRPGPLDGQRFWRLLAKPRPGLDAAIRSGAQAPEILYPRRPGRFTAQSGIPAISLVPLPALSDDPDGLYDELAAEVPTWPERSTTAHWLALFGWFCERFDRSAVVERSGYSLRLVPALRDTFPDARFVHLFRNGPDCALSMKDHPGFRMIVLLLEMCERVGVRTIEDLTPAHAAQLPPDLAPLLSDTYDRSLIFDRSLPVDRFGALWSDIIIRGLADLAAIPAAQRTDLRYETLLADPAAELTRLADFVDVPAHPEWLEKAAVLLDPTRSGTAGKLPAAVRAELVAACEPGMQALGLS</sequence>
<evidence type="ECO:0000313" key="1">
    <source>
        <dbReference type="EMBL" id="GAA1695568.1"/>
    </source>
</evidence>
<evidence type="ECO:0000313" key="2">
    <source>
        <dbReference type="Proteomes" id="UP001500618"/>
    </source>
</evidence>
<proteinExistence type="predicted"/>
<dbReference type="InterPro" id="IPR027417">
    <property type="entry name" value="P-loop_NTPase"/>
</dbReference>
<evidence type="ECO:0008006" key="3">
    <source>
        <dbReference type="Google" id="ProtNLM"/>
    </source>
</evidence>
<dbReference type="Proteomes" id="UP001500618">
    <property type="component" value="Unassembled WGS sequence"/>
</dbReference>
<comment type="caution">
    <text evidence="1">The sequence shown here is derived from an EMBL/GenBank/DDBJ whole genome shotgun (WGS) entry which is preliminary data.</text>
</comment>
<dbReference type="RefSeq" id="WP_344313005.1">
    <property type="nucleotide sequence ID" value="NZ_BAAANY010000020.1"/>
</dbReference>
<reference evidence="1 2" key="1">
    <citation type="journal article" date="2019" name="Int. J. Syst. Evol. Microbiol.">
        <title>The Global Catalogue of Microorganisms (GCM) 10K type strain sequencing project: providing services to taxonomists for standard genome sequencing and annotation.</title>
        <authorList>
            <consortium name="The Broad Institute Genomics Platform"/>
            <consortium name="The Broad Institute Genome Sequencing Center for Infectious Disease"/>
            <person name="Wu L."/>
            <person name="Ma J."/>
        </authorList>
    </citation>
    <scope>NUCLEOTIDE SEQUENCE [LARGE SCALE GENOMIC DNA]</scope>
    <source>
        <strain evidence="1 2">JCM 14718</strain>
    </source>
</reference>
<gene>
    <name evidence="1" type="ORF">GCM10009765_50980</name>
</gene>